<protein>
    <submittedName>
        <fullName evidence="6">TetR family transcriptional regulator</fullName>
    </submittedName>
</protein>
<dbReference type="PRINTS" id="PR00455">
    <property type="entry name" value="HTHTETR"/>
</dbReference>
<accession>A0A177MCW2</accession>
<dbReference type="PANTHER" id="PTHR47506:SF3">
    <property type="entry name" value="HTH-TYPE TRANSCRIPTIONAL REGULATOR LMRA"/>
    <property type="match status" value="1"/>
</dbReference>
<dbReference type="SUPFAM" id="SSF48498">
    <property type="entry name" value="Tetracyclin repressor-like, C-terminal domain"/>
    <property type="match status" value="1"/>
</dbReference>
<evidence type="ECO:0000256" key="2">
    <source>
        <dbReference type="ARBA" id="ARBA00023125"/>
    </source>
</evidence>
<dbReference type="InterPro" id="IPR011075">
    <property type="entry name" value="TetR_C"/>
</dbReference>
<dbReference type="EMBL" id="LUUG01000079">
    <property type="protein sequence ID" value="OAI03374.1"/>
    <property type="molecule type" value="Genomic_DNA"/>
</dbReference>
<evidence type="ECO:0000256" key="3">
    <source>
        <dbReference type="ARBA" id="ARBA00023163"/>
    </source>
</evidence>
<evidence type="ECO:0000313" key="7">
    <source>
        <dbReference type="Proteomes" id="UP000078090"/>
    </source>
</evidence>
<dbReference type="InterPro" id="IPR036271">
    <property type="entry name" value="Tet_transcr_reg_TetR-rel_C_sf"/>
</dbReference>
<name>A0A177MCW2_METMH</name>
<evidence type="ECO:0000259" key="5">
    <source>
        <dbReference type="PROSITE" id="PS50977"/>
    </source>
</evidence>
<dbReference type="RefSeq" id="WP_064009056.1">
    <property type="nucleotide sequence ID" value="NZ_LUUG01000079.1"/>
</dbReference>
<reference evidence="6 7" key="1">
    <citation type="submission" date="2016-03" db="EMBL/GenBank/DDBJ databases">
        <authorList>
            <person name="Ploux O."/>
        </authorList>
    </citation>
    <scope>NUCLEOTIDE SEQUENCE [LARGE SCALE GENOMIC DNA]</scope>
    <source>
        <strain evidence="6 7">R-45363</strain>
    </source>
</reference>
<sequence length="190" mass="21075">MSINTANARERILHAATKLFSTQGIRATGVDSIVKSANTTKMSLYKHFSSKEVLIVAYLQDRDAEFWTWFVEQVEDKAQSPKDRLLAIFDVHGKCLANPDFQGCPFINASAEFPDQRHVVHQLSAAFYRKFRSYMTDLAGQAGARFPERLAGQLCALFQGAIVSEQLQRHSGVADDAKLAAVLLIANGIE</sequence>
<dbReference type="SUPFAM" id="SSF46689">
    <property type="entry name" value="Homeodomain-like"/>
    <property type="match status" value="1"/>
</dbReference>
<dbReference type="InterPro" id="IPR009057">
    <property type="entry name" value="Homeodomain-like_sf"/>
</dbReference>
<dbReference type="Proteomes" id="UP000078090">
    <property type="component" value="Unassembled WGS sequence"/>
</dbReference>
<evidence type="ECO:0000313" key="6">
    <source>
        <dbReference type="EMBL" id="OAI03374.1"/>
    </source>
</evidence>
<comment type="caution">
    <text evidence="6">The sequence shown here is derived from an EMBL/GenBank/DDBJ whole genome shotgun (WGS) entry which is preliminary data.</text>
</comment>
<keyword evidence="1" id="KW-0805">Transcription regulation</keyword>
<feature type="domain" description="HTH tetR-type" evidence="5">
    <location>
        <begin position="6"/>
        <end position="66"/>
    </location>
</feature>
<evidence type="ECO:0000256" key="4">
    <source>
        <dbReference type="PROSITE-ProRule" id="PRU00335"/>
    </source>
</evidence>
<proteinExistence type="predicted"/>
<feature type="DNA-binding region" description="H-T-H motif" evidence="4">
    <location>
        <begin position="29"/>
        <end position="48"/>
    </location>
</feature>
<dbReference type="OrthoDB" id="116240at2"/>
<gene>
    <name evidence="6" type="ORF">A1332_16075</name>
</gene>
<dbReference type="PROSITE" id="PS50977">
    <property type="entry name" value="HTH_TETR_2"/>
    <property type="match status" value="1"/>
</dbReference>
<evidence type="ECO:0000256" key="1">
    <source>
        <dbReference type="ARBA" id="ARBA00023015"/>
    </source>
</evidence>
<dbReference type="GO" id="GO:0003677">
    <property type="term" value="F:DNA binding"/>
    <property type="evidence" value="ECO:0007669"/>
    <property type="project" value="UniProtKB-UniRule"/>
</dbReference>
<dbReference type="AlphaFoldDB" id="A0A177MCW2"/>
<dbReference type="Pfam" id="PF00440">
    <property type="entry name" value="TetR_N"/>
    <property type="match status" value="1"/>
</dbReference>
<keyword evidence="3" id="KW-0804">Transcription</keyword>
<dbReference type="PANTHER" id="PTHR47506">
    <property type="entry name" value="TRANSCRIPTIONAL REGULATORY PROTEIN"/>
    <property type="match status" value="1"/>
</dbReference>
<dbReference type="Pfam" id="PF16925">
    <property type="entry name" value="TetR_C_13"/>
    <property type="match status" value="1"/>
</dbReference>
<organism evidence="6 7">
    <name type="scientific">Methylomonas methanica</name>
    <dbReference type="NCBI Taxonomy" id="421"/>
    <lineage>
        <taxon>Bacteria</taxon>
        <taxon>Pseudomonadati</taxon>
        <taxon>Pseudomonadota</taxon>
        <taxon>Gammaproteobacteria</taxon>
        <taxon>Methylococcales</taxon>
        <taxon>Methylococcaceae</taxon>
        <taxon>Methylomonas</taxon>
    </lineage>
</organism>
<dbReference type="Gene3D" id="1.10.357.10">
    <property type="entry name" value="Tetracycline Repressor, domain 2"/>
    <property type="match status" value="1"/>
</dbReference>
<keyword evidence="2 4" id="KW-0238">DNA-binding</keyword>
<dbReference type="InterPro" id="IPR001647">
    <property type="entry name" value="HTH_TetR"/>
</dbReference>